<keyword evidence="3" id="KW-0547">Nucleotide-binding</keyword>
<dbReference type="RefSeq" id="WP_344419566.1">
    <property type="nucleotide sequence ID" value="NZ_BAAAQK010000013.1"/>
</dbReference>
<dbReference type="EMBL" id="BAAAQK010000013">
    <property type="protein sequence ID" value="GAA1857313.1"/>
    <property type="molecule type" value="Genomic_DNA"/>
</dbReference>
<dbReference type="Pfam" id="PF00005">
    <property type="entry name" value="ABC_tran"/>
    <property type="match status" value="1"/>
</dbReference>
<comment type="caution">
    <text evidence="8">The sequence shown here is derived from an EMBL/GenBank/DDBJ whole genome shotgun (WGS) entry which is preliminary data.</text>
</comment>
<dbReference type="PROSITE" id="PS00211">
    <property type="entry name" value="ABC_TRANSPORTER_1"/>
    <property type="match status" value="1"/>
</dbReference>
<reference evidence="8 9" key="1">
    <citation type="journal article" date="2019" name="Int. J. Syst. Evol. Microbiol.">
        <title>The Global Catalogue of Microorganisms (GCM) 10K type strain sequencing project: providing services to taxonomists for standard genome sequencing and annotation.</title>
        <authorList>
            <consortium name="The Broad Institute Genomics Platform"/>
            <consortium name="The Broad Institute Genome Sequencing Center for Infectious Disease"/>
            <person name="Wu L."/>
            <person name="Ma J."/>
        </authorList>
    </citation>
    <scope>NUCLEOTIDE SEQUENCE [LARGE SCALE GENOMIC DNA]</scope>
    <source>
        <strain evidence="8 9">JCM 16009</strain>
    </source>
</reference>
<evidence type="ECO:0000256" key="5">
    <source>
        <dbReference type="ARBA" id="ARBA00022970"/>
    </source>
</evidence>
<feature type="region of interest" description="Disordered" evidence="6">
    <location>
        <begin position="1"/>
        <end position="38"/>
    </location>
</feature>
<gene>
    <name evidence="8" type="ORF">GCM10009836_41960</name>
</gene>
<dbReference type="InterPro" id="IPR052156">
    <property type="entry name" value="BCAA_Transport_ATP-bd_LivF"/>
</dbReference>
<proteinExistence type="inferred from homology"/>
<dbReference type="InterPro" id="IPR027417">
    <property type="entry name" value="P-loop_NTPase"/>
</dbReference>
<dbReference type="SUPFAM" id="SSF52540">
    <property type="entry name" value="P-loop containing nucleoside triphosphate hydrolases"/>
    <property type="match status" value="1"/>
</dbReference>
<organism evidence="8 9">
    <name type="scientific">Pseudonocardia ailaonensis</name>
    <dbReference type="NCBI Taxonomy" id="367279"/>
    <lineage>
        <taxon>Bacteria</taxon>
        <taxon>Bacillati</taxon>
        <taxon>Actinomycetota</taxon>
        <taxon>Actinomycetes</taxon>
        <taxon>Pseudonocardiales</taxon>
        <taxon>Pseudonocardiaceae</taxon>
        <taxon>Pseudonocardia</taxon>
    </lineage>
</organism>
<evidence type="ECO:0000313" key="9">
    <source>
        <dbReference type="Proteomes" id="UP001500449"/>
    </source>
</evidence>
<evidence type="ECO:0000256" key="2">
    <source>
        <dbReference type="ARBA" id="ARBA00022448"/>
    </source>
</evidence>
<dbReference type="PROSITE" id="PS50893">
    <property type="entry name" value="ABC_TRANSPORTER_2"/>
    <property type="match status" value="1"/>
</dbReference>
<accession>A0ABN2N8A0</accession>
<dbReference type="CDD" id="cd03224">
    <property type="entry name" value="ABC_TM1139_LivF_branched"/>
    <property type="match status" value="1"/>
</dbReference>
<feature type="compositionally biased region" description="Basic and acidic residues" evidence="6">
    <location>
        <begin position="14"/>
        <end position="26"/>
    </location>
</feature>
<evidence type="ECO:0000256" key="1">
    <source>
        <dbReference type="ARBA" id="ARBA00005417"/>
    </source>
</evidence>
<evidence type="ECO:0000259" key="7">
    <source>
        <dbReference type="PROSITE" id="PS50893"/>
    </source>
</evidence>
<evidence type="ECO:0000256" key="6">
    <source>
        <dbReference type="SAM" id="MobiDB-lite"/>
    </source>
</evidence>
<sequence length="287" mass="30233">MSERASEPSGLGERASEPSALRERAGEPSGLGERASEPSGGRALLEIRDLVAGYGVAQVLHGVSLEVGRGETVAVLGPNGAGKSTLLRAIFQTCRVQGGSITMDGQDVRAVADYQVATLGIAHVPEGRGLFPELTVTQNLVLGGLKFGSRAVIGERIERVVETFPRLKDRRQQVVGTMSGGEQQMVAIGRALMSEPRVLLLDEPSLGLAPQVVETIFAELRSLAASDAGLSVLIVEQRVQEALDMCSRGYVMQGGEIVFSGTTETLRGDAAMTSAFFGDTVPAEGER</sequence>
<keyword evidence="9" id="KW-1185">Reference proteome</keyword>
<feature type="domain" description="ABC transporter" evidence="7">
    <location>
        <begin position="45"/>
        <end position="279"/>
    </location>
</feature>
<comment type="similarity">
    <text evidence="1">Belongs to the ABC transporter superfamily.</text>
</comment>
<dbReference type="Proteomes" id="UP001500449">
    <property type="component" value="Unassembled WGS sequence"/>
</dbReference>
<protein>
    <submittedName>
        <fullName evidence="8">ABC transporter ATP-binding protein</fullName>
    </submittedName>
</protein>
<evidence type="ECO:0000313" key="8">
    <source>
        <dbReference type="EMBL" id="GAA1857313.1"/>
    </source>
</evidence>
<dbReference type="Gene3D" id="3.40.50.300">
    <property type="entry name" value="P-loop containing nucleotide triphosphate hydrolases"/>
    <property type="match status" value="1"/>
</dbReference>
<dbReference type="InterPro" id="IPR003439">
    <property type="entry name" value="ABC_transporter-like_ATP-bd"/>
</dbReference>
<keyword evidence="2" id="KW-0813">Transport</keyword>
<name>A0ABN2N8A0_9PSEU</name>
<keyword evidence="4 8" id="KW-0067">ATP-binding</keyword>
<dbReference type="InterPro" id="IPR017871">
    <property type="entry name" value="ABC_transporter-like_CS"/>
</dbReference>
<keyword evidence="5" id="KW-0029">Amino-acid transport</keyword>
<dbReference type="PANTHER" id="PTHR43820:SF4">
    <property type="entry name" value="HIGH-AFFINITY BRANCHED-CHAIN AMINO ACID TRANSPORT ATP-BINDING PROTEIN LIVF"/>
    <property type="match status" value="1"/>
</dbReference>
<dbReference type="PANTHER" id="PTHR43820">
    <property type="entry name" value="HIGH-AFFINITY BRANCHED-CHAIN AMINO ACID TRANSPORT ATP-BINDING PROTEIN LIVF"/>
    <property type="match status" value="1"/>
</dbReference>
<evidence type="ECO:0000256" key="3">
    <source>
        <dbReference type="ARBA" id="ARBA00022741"/>
    </source>
</evidence>
<dbReference type="SMART" id="SM00382">
    <property type="entry name" value="AAA"/>
    <property type="match status" value="1"/>
</dbReference>
<dbReference type="GO" id="GO:0005524">
    <property type="term" value="F:ATP binding"/>
    <property type="evidence" value="ECO:0007669"/>
    <property type="project" value="UniProtKB-KW"/>
</dbReference>
<evidence type="ECO:0000256" key="4">
    <source>
        <dbReference type="ARBA" id="ARBA00022840"/>
    </source>
</evidence>
<dbReference type="InterPro" id="IPR003593">
    <property type="entry name" value="AAA+_ATPase"/>
</dbReference>